<dbReference type="SUPFAM" id="SSF141000">
    <property type="entry name" value="Glu-tRNAGln amidotransferase C subunit"/>
    <property type="match status" value="1"/>
</dbReference>
<dbReference type="Gene3D" id="1.10.20.60">
    <property type="entry name" value="Glu-tRNAGln amidotransferase C subunit, N-terminal domain"/>
    <property type="match status" value="1"/>
</dbReference>
<keyword evidence="1" id="KW-0436">Ligase</keyword>
<proteinExistence type="inferred from homology"/>
<keyword evidence="3" id="KW-1185">Reference proteome</keyword>
<keyword evidence="1" id="KW-0067">ATP-binding</keyword>
<evidence type="ECO:0000313" key="3">
    <source>
        <dbReference type="Proteomes" id="UP001597368"/>
    </source>
</evidence>
<comment type="subunit">
    <text evidence="1">Heterotrimer of A, B and C subunits.</text>
</comment>
<dbReference type="RefSeq" id="WP_358134594.1">
    <property type="nucleotide sequence ID" value="NZ_JBHUFV010000047.1"/>
</dbReference>
<comment type="function">
    <text evidence="1">Allows the formation of correctly charged Asn-tRNA(Asn) or Gln-tRNA(Gln) through the transamidation of misacylated Asp-tRNA(Asn) or Glu-tRNA(Gln) in organisms which lack either or both of asparaginyl-tRNA or glutaminyl-tRNA synthetases. The reaction takes place in the presence of glutamine and ATP through an activated phospho-Asp-tRNA(Asn) or phospho-Glu-tRNA(Gln).</text>
</comment>
<reference evidence="3" key="1">
    <citation type="journal article" date="2019" name="Int. J. Syst. Evol. Microbiol.">
        <title>The Global Catalogue of Microorganisms (GCM) 10K type strain sequencing project: providing services to taxonomists for standard genome sequencing and annotation.</title>
        <authorList>
            <consortium name="The Broad Institute Genomics Platform"/>
            <consortium name="The Broad Institute Genome Sequencing Center for Infectious Disease"/>
            <person name="Wu L."/>
            <person name="Ma J."/>
        </authorList>
    </citation>
    <scope>NUCLEOTIDE SEQUENCE [LARGE SCALE GENOMIC DNA]</scope>
    <source>
        <strain evidence="3">ICMP 6774ER</strain>
    </source>
</reference>
<dbReference type="Pfam" id="PF02686">
    <property type="entry name" value="GatC"/>
    <property type="match status" value="1"/>
</dbReference>
<dbReference type="InterPro" id="IPR003837">
    <property type="entry name" value="GatC"/>
</dbReference>
<protein>
    <recommendedName>
        <fullName evidence="1">Aspartyl/glutamyl-tRNA(Asn/Gln) amidotransferase subunit C</fullName>
        <shortName evidence="1">Asp/Glu-ADT subunit C</shortName>
        <ecNumber evidence="1">6.3.5.-</ecNumber>
    </recommendedName>
</protein>
<name>A0ABW4T3R1_9ACTN</name>
<organism evidence="2 3">
    <name type="scientific">Nonomuraea mangrovi</name>
    <dbReference type="NCBI Taxonomy" id="2316207"/>
    <lineage>
        <taxon>Bacteria</taxon>
        <taxon>Bacillati</taxon>
        <taxon>Actinomycetota</taxon>
        <taxon>Actinomycetes</taxon>
        <taxon>Streptosporangiales</taxon>
        <taxon>Streptosporangiaceae</taxon>
        <taxon>Nonomuraea</taxon>
    </lineage>
</organism>
<keyword evidence="1" id="KW-0648">Protein biosynthesis</keyword>
<dbReference type="EC" id="6.3.5.-" evidence="1"/>
<comment type="similarity">
    <text evidence="1">Belongs to the GatC family.</text>
</comment>
<dbReference type="EMBL" id="JBHUFV010000047">
    <property type="protein sequence ID" value="MFD1936037.1"/>
    <property type="molecule type" value="Genomic_DNA"/>
</dbReference>
<dbReference type="InterPro" id="IPR036113">
    <property type="entry name" value="Asp/Glu-ADT_sf_sub_c"/>
</dbReference>
<keyword evidence="1" id="KW-0547">Nucleotide-binding</keyword>
<comment type="catalytic activity">
    <reaction evidence="1">
        <text>L-glutamyl-tRNA(Gln) + L-glutamine + ATP + H2O = L-glutaminyl-tRNA(Gln) + L-glutamate + ADP + phosphate + H(+)</text>
        <dbReference type="Rhea" id="RHEA:17521"/>
        <dbReference type="Rhea" id="RHEA-COMP:9681"/>
        <dbReference type="Rhea" id="RHEA-COMP:9684"/>
        <dbReference type="ChEBI" id="CHEBI:15377"/>
        <dbReference type="ChEBI" id="CHEBI:15378"/>
        <dbReference type="ChEBI" id="CHEBI:29985"/>
        <dbReference type="ChEBI" id="CHEBI:30616"/>
        <dbReference type="ChEBI" id="CHEBI:43474"/>
        <dbReference type="ChEBI" id="CHEBI:58359"/>
        <dbReference type="ChEBI" id="CHEBI:78520"/>
        <dbReference type="ChEBI" id="CHEBI:78521"/>
        <dbReference type="ChEBI" id="CHEBI:456216"/>
    </reaction>
</comment>
<sequence>MSAITRDEVAHLARLSRLAISDDELDHYATQLDDIIAAVAKVAEVAAEDVPPSSHALPLTNVFRADEVRPSLTPEQALSGAPAVEDDRFRVPRILGEEA</sequence>
<comment type="catalytic activity">
    <reaction evidence="1">
        <text>L-aspartyl-tRNA(Asn) + L-glutamine + ATP + H2O = L-asparaginyl-tRNA(Asn) + L-glutamate + ADP + phosphate + 2 H(+)</text>
        <dbReference type="Rhea" id="RHEA:14513"/>
        <dbReference type="Rhea" id="RHEA-COMP:9674"/>
        <dbReference type="Rhea" id="RHEA-COMP:9677"/>
        <dbReference type="ChEBI" id="CHEBI:15377"/>
        <dbReference type="ChEBI" id="CHEBI:15378"/>
        <dbReference type="ChEBI" id="CHEBI:29985"/>
        <dbReference type="ChEBI" id="CHEBI:30616"/>
        <dbReference type="ChEBI" id="CHEBI:43474"/>
        <dbReference type="ChEBI" id="CHEBI:58359"/>
        <dbReference type="ChEBI" id="CHEBI:78515"/>
        <dbReference type="ChEBI" id="CHEBI:78516"/>
        <dbReference type="ChEBI" id="CHEBI:456216"/>
    </reaction>
</comment>
<comment type="caution">
    <text evidence="2">The sequence shown here is derived from an EMBL/GenBank/DDBJ whole genome shotgun (WGS) entry which is preliminary data.</text>
</comment>
<dbReference type="Proteomes" id="UP001597368">
    <property type="component" value="Unassembled WGS sequence"/>
</dbReference>
<dbReference type="PANTHER" id="PTHR15004:SF0">
    <property type="entry name" value="GLUTAMYL-TRNA(GLN) AMIDOTRANSFERASE SUBUNIT C, MITOCHONDRIAL"/>
    <property type="match status" value="1"/>
</dbReference>
<gene>
    <name evidence="1 2" type="primary">gatC</name>
    <name evidence="2" type="ORF">ACFSKW_31665</name>
</gene>
<accession>A0ABW4T3R1</accession>
<dbReference type="PANTHER" id="PTHR15004">
    <property type="entry name" value="GLUTAMYL-TRNA(GLN) AMIDOTRANSFERASE SUBUNIT C, MITOCHONDRIAL"/>
    <property type="match status" value="1"/>
</dbReference>
<dbReference type="HAMAP" id="MF_00122">
    <property type="entry name" value="GatC"/>
    <property type="match status" value="1"/>
</dbReference>
<evidence type="ECO:0000256" key="1">
    <source>
        <dbReference type="HAMAP-Rule" id="MF_00122"/>
    </source>
</evidence>
<evidence type="ECO:0000313" key="2">
    <source>
        <dbReference type="EMBL" id="MFD1936037.1"/>
    </source>
</evidence>
<dbReference type="NCBIfam" id="TIGR00135">
    <property type="entry name" value="gatC"/>
    <property type="match status" value="1"/>
</dbReference>